<evidence type="ECO:0000256" key="18">
    <source>
        <dbReference type="ARBA" id="ARBA00032931"/>
    </source>
</evidence>
<name>A0A6J7CTA2_9ZZZZ</name>
<evidence type="ECO:0000256" key="5">
    <source>
        <dbReference type="ARBA" id="ARBA00010280"/>
    </source>
</evidence>
<dbReference type="InterPro" id="IPR011054">
    <property type="entry name" value="Rudment_hybrid_motif"/>
</dbReference>
<comment type="catalytic activity">
    <reaction evidence="20">
        <text>2-formamido-N(1)-(5-O-phospho-beta-D-ribosyl)acetamidine + ATP = 5-amino-1-(5-phospho-beta-D-ribosyl)imidazole + ADP + phosphate + H(+)</text>
        <dbReference type="Rhea" id="RHEA:23032"/>
        <dbReference type="ChEBI" id="CHEBI:15378"/>
        <dbReference type="ChEBI" id="CHEBI:30616"/>
        <dbReference type="ChEBI" id="CHEBI:43474"/>
        <dbReference type="ChEBI" id="CHEBI:137981"/>
        <dbReference type="ChEBI" id="CHEBI:147287"/>
        <dbReference type="ChEBI" id="CHEBI:456216"/>
        <dbReference type="EC" id="6.3.3.1"/>
    </reaction>
</comment>
<dbReference type="InterPro" id="IPR036921">
    <property type="entry name" value="PurM-like_N_sf"/>
</dbReference>
<comment type="pathway">
    <text evidence="2">Purine metabolism; IMP biosynthesis via de novo pathway; 5-amino-1-(5-phospho-D-ribosyl)imidazole from N(2)-formyl-N(1)-(5-phospho-D-ribosyl)glycinamide: step 2/2.</text>
</comment>
<dbReference type="FunFam" id="3.90.650.10:FF:000011">
    <property type="entry name" value="Phosphoribosylformylglycinamidine cyclo-ligase"/>
    <property type="match status" value="1"/>
</dbReference>
<evidence type="ECO:0000256" key="11">
    <source>
        <dbReference type="ARBA" id="ARBA00022723"/>
    </source>
</evidence>
<dbReference type="InterPro" id="IPR016185">
    <property type="entry name" value="PreATP-grasp_dom_sf"/>
</dbReference>
<evidence type="ECO:0000313" key="23">
    <source>
        <dbReference type="EMBL" id="CAB4858223.1"/>
    </source>
</evidence>
<dbReference type="Gene3D" id="3.30.1330.10">
    <property type="entry name" value="PurM-like, N-terminal domain"/>
    <property type="match status" value="1"/>
</dbReference>
<dbReference type="Pfam" id="PF02843">
    <property type="entry name" value="GARS_C"/>
    <property type="match status" value="1"/>
</dbReference>
<evidence type="ECO:0000256" key="1">
    <source>
        <dbReference type="ARBA" id="ARBA00004496"/>
    </source>
</evidence>
<dbReference type="NCBIfam" id="TIGR00878">
    <property type="entry name" value="purM"/>
    <property type="match status" value="1"/>
</dbReference>
<sequence length="757" mass="79800">MSDALCVLIVGSGGREHAMADSALRSPRCGRLLVTPGNAGTPGDRFNVAADDVAGIVALCQTEKVDLVLVGPEAPLAGGLVDQLTAVGIAAFGPTQYLAQLESSKSFAREVTQQIGIDGPRFASFGKGEVDAAMAWWKELAASIVVKQSGLAGGKGVVVPETDAETAVAIQEACVLGEVVLEERIFGYECSLIAVCDGTTAVPLPIAQDHKRIGEGDRGLNTGGMGAYAPVNVGISPIDLCAQFIQPTLDHFAAMGQPYVGVLYAGIMMTASGPKLLEYNCRFGDPEAQVLLTLLETSIVEVALACLAGQLKQLRLTVSQQSAMAVVLASAGYPVTARNGDVINGLEARVDGATVFHGATTTSQAEVVTNGGRVLTVVGRGKDLAQARTHAYERVEKISFAGQQYRRDIGWRSLALSVKSYSSTGVDIDEGNRAVSLLKGSVASTANSNVLAGVGSFGGALDVSHLKKYDHPVLVASTDGVGTKVELAARSGRFRGVGMDIVNHCVNDVLVQGARPLFFLDYLASSEIQAEMVAAVVAGMSQACRDNECVLLGGETAEMPGVYSPGAFDIAGTLVGVVEKEQLLPRSNVAVGDVLIGLASNGPHTNGYSLLRKIFCWLPDDAMPEPLQVPILDALLVPHRSYLHEMSPLLHDPRLKGLIHITGGGLPENVPRVLPEGVGADIQLDSWTMPPLFQLVREISQLDTHELYRTLNMGIGMIVIVAPADVQAIQAMFDEETWVIGELVSRTTDEPQVRLLP</sequence>
<dbReference type="SUPFAM" id="SSF55326">
    <property type="entry name" value="PurM N-terminal domain-like"/>
    <property type="match status" value="1"/>
</dbReference>
<keyword evidence="10" id="KW-0436">Ligase</keyword>
<dbReference type="Gene3D" id="3.30.1490.20">
    <property type="entry name" value="ATP-grasp fold, A domain"/>
    <property type="match status" value="1"/>
</dbReference>
<dbReference type="GO" id="GO:0046084">
    <property type="term" value="P:adenine biosynthetic process"/>
    <property type="evidence" value="ECO:0007669"/>
    <property type="project" value="TreeGrafter"/>
</dbReference>
<reference evidence="23" key="1">
    <citation type="submission" date="2020-05" db="EMBL/GenBank/DDBJ databases">
        <authorList>
            <person name="Chiriac C."/>
            <person name="Salcher M."/>
            <person name="Ghai R."/>
            <person name="Kavagutti S V."/>
        </authorList>
    </citation>
    <scope>NUCLEOTIDE SEQUENCE</scope>
</reference>
<comment type="similarity">
    <text evidence="4">In the N-terminal section; belongs to the GARS family.</text>
</comment>
<dbReference type="InterPro" id="IPR004733">
    <property type="entry name" value="PurM_cligase"/>
</dbReference>
<keyword evidence="15" id="KW-0464">Manganese</keyword>
<evidence type="ECO:0000313" key="22">
    <source>
        <dbReference type="EMBL" id="CAB4713861.1"/>
    </source>
</evidence>
<evidence type="ECO:0000256" key="12">
    <source>
        <dbReference type="ARBA" id="ARBA00022741"/>
    </source>
</evidence>
<dbReference type="EMBL" id="CAEZYH010000014">
    <property type="protein sequence ID" value="CAB4713861.1"/>
    <property type="molecule type" value="Genomic_DNA"/>
</dbReference>
<dbReference type="PROSITE" id="PS50975">
    <property type="entry name" value="ATP_GRASP"/>
    <property type="match status" value="1"/>
</dbReference>
<evidence type="ECO:0000256" key="20">
    <source>
        <dbReference type="ARBA" id="ARBA00049057"/>
    </source>
</evidence>
<dbReference type="GO" id="GO:0006189">
    <property type="term" value="P:'de novo' IMP biosynthetic process"/>
    <property type="evidence" value="ECO:0007669"/>
    <property type="project" value="UniProtKB-UniPathway"/>
</dbReference>
<dbReference type="NCBIfam" id="TIGR00877">
    <property type="entry name" value="purD"/>
    <property type="match status" value="1"/>
</dbReference>
<dbReference type="InterPro" id="IPR020560">
    <property type="entry name" value="PRibGlycinamide_synth_C-dom"/>
</dbReference>
<evidence type="ECO:0000256" key="4">
    <source>
        <dbReference type="ARBA" id="ARBA00007423"/>
    </source>
</evidence>
<dbReference type="EC" id="6.3.4.13" evidence="7"/>
<dbReference type="EC" id="6.3.3.1" evidence="6"/>
<evidence type="ECO:0000259" key="21">
    <source>
        <dbReference type="PROSITE" id="PS50975"/>
    </source>
</evidence>
<keyword evidence="13" id="KW-0658">Purine biosynthesis</keyword>
<dbReference type="UniPathway" id="UPA00074">
    <property type="reaction ID" value="UER00125"/>
</dbReference>
<keyword evidence="14" id="KW-0067">ATP-binding</keyword>
<evidence type="ECO:0000256" key="16">
    <source>
        <dbReference type="ARBA" id="ARBA00023268"/>
    </source>
</evidence>
<evidence type="ECO:0000256" key="14">
    <source>
        <dbReference type="ARBA" id="ARBA00022840"/>
    </source>
</evidence>
<dbReference type="SUPFAM" id="SSF56042">
    <property type="entry name" value="PurM C-terminal domain-like"/>
    <property type="match status" value="1"/>
</dbReference>
<dbReference type="Pfam" id="PF00586">
    <property type="entry name" value="AIRS"/>
    <property type="match status" value="1"/>
</dbReference>
<feature type="domain" description="ATP-grasp" evidence="21">
    <location>
        <begin position="109"/>
        <end position="308"/>
    </location>
</feature>
<dbReference type="PANTHER" id="PTHR10520">
    <property type="entry name" value="TRIFUNCTIONAL PURINE BIOSYNTHETIC PROTEIN ADENOSINE-3-RELATED"/>
    <property type="match status" value="1"/>
</dbReference>
<evidence type="ECO:0000256" key="19">
    <source>
        <dbReference type="ARBA" id="ARBA00033093"/>
    </source>
</evidence>
<dbReference type="AlphaFoldDB" id="A0A6J7CTA2"/>
<dbReference type="InterPro" id="IPR020559">
    <property type="entry name" value="PRibGlycinamide_synth_CS"/>
</dbReference>
<evidence type="ECO:0000256" key="3">
    <source>
        <dbReference type="ARBA" id="ARBA00005174"/>
    </source>
</evidence>
<accession>A0A6J7CTA2</accession>
<dbReference type="SUPFAM" id="SSF56059">
    <property type="entry name" value="Glutathione synthetase ATP-binding domain-like"/>
    <property type="match status" value="1"/>
</dbReference>
<evidence type="ECO:0000256" key="2">
    <source>
        <dbReference type="ARBA" id="ARBA00004686"/>
    </source>
</evidence>
<dbReference type="GO" id="GO:0005829">
    <property type="term" value="C:cytosol"/>
    <property type="evidence" value="ECO:0007669"/>
    <property type="project" value="TreeGrafter"/>
</dbReference>
<evidence type="ECO:0000256" key="10">
    <source>
        <dbReference type="ARBA" id="ARBA00022598"/>
    </source>
</evidence>
<evidence type="ECO:0000256" key="6">
    <source>
        <dbReference type="ARBA" id="ARBA00013047"/>
    </source>
</evidence>
<evidence type="ECO:0000256" key="7">
    <source>
        <dbReference type="ARBA" id="ARBA00013255"/>
    </source>
</evidence>
<protein>
    <recommendedName>
        <fullName evidence="8">Phosphoribosylformylglycinamidine cyclo-ligase</fullName>
        <ecNumber evidence="6">6.3.3.1</ecNumber>
        <ecNumber evidence="7">6.3.4.13</ecNumber>
    </recommendedName>
    <alternativeName>
        <fullName evidence="18">AIR synthase</fullName>
    </alternativeName>
    <alternativeName>
        <fullName evidence="19">AIRS</fullName>
    </alternativeName>
    <alternativeName>
        <fullName evidence="17">Phosphoribosyl-aminoimidazole synthetase</fullName>
    </alternativeName>
</protein>
<dbReference type="GO" id="GO:0004641">
    <property type="term" value="F:phosphoribosylformylglycinamidine cyclo-ligase activity"/>
    <property type="evidence" value="ECO:0007669"/>
    <property type="project" value="UniProtKB-EC"/>
</dbReference>
<dbReference type="InterPro" id="IPR000115">
    <property type="entry name" value="PRibGlycinamide_synth"/>
</dbReference>
<dbReference type="InterPro" id="IPR037123">
    <property type="entry name" value="PRibGlycinamide_synth_C_sf"/>
</dbReference>
<dbReference type="EMBL" id="CAFBLJ010000009">
    <property type="protein sequence ID" value="CAB4858223.1"/>
    <property type="molecule type" value="Genomic_DNA"/>
</dbReference>
<dbReference type="SMART" id="SM01209">
    <property type="entry name" value="GARS_A"/>
    <property type="match status" value="1"/>
</dbReference>
<keyword evidence="16" id="KW-0511">Multifunctional enzyme</keyword>
<keyword evidence="11" id="KW-0479">Metal-binding</keyword>
<evidence type="ECO:0000256" key="8">
    <source>
        <dbReference type="ARBA" id="ARBA00020367"/>
    </source>
</evidence>
<dbReference type="Gene3D" id="3.30.470.20">
    <property type="entry name" value="ATP-grasp fold, B domain"/>
    <property type="match status" value="1"/>
</dbReference>
<dbReference type="FunFam" id="3.30.1330.10:FF:000001">
    <property type="entry name" value="Phosphoribosylformylglycinamidine cyclo-ligase"/>
    <property type="match status" value="1"/>
</dbReference>
<dbReference type="PROSITE" id="PS00184">
    <property type="entry name" value="GARS"/>
    <property type="match status" value="1"/>
</dbReference>
<dbReference type="CDD" id="cd02196">
    <property type="entry name" value="PurM"/>
    <property type="match status" value="1"/>
</dbReference>
<dbReference type="InterPro" id="IPR011761">
    <property type="entry name" value="ATP-grasp"/>
</dbReference>
<gene>
    <name evidence="22" type="ORF">UFOPK2658_00578</name>
    <name evidence="23" type="ORF">UFOPK3304_00303</name>
</gene>
<dbReference type="Gene3D" id="3.90.600.10">
    <property type="entry name" value="Phosphoribosylglycinamide synthetase, C-terminal domain"/>
    <property type="match status" value="1"/>
</dbReference>
<evidence type="ECO:0000256" key="17">
    <source>
        <dbReference type="ARBA" id="ARBA00031908"/>
    </source>
</evidence>
<dbReference type="HAMAP" id="MF_00741">
    <property type="entry name" value="AIRS"/>
    <property type="match status" value="1"/>
</dbReference>
<dbReference type="SUPFAM" id="SSF51246">
    <property type="entry name" value="Rudiment single hybrid motif"/>
    <property type="match status" value="1"/>
</dbReference>
<dbReference type="InterPro" id="IPR013815">
    <property type="entry name" value="ATP_grasp_subdomain_1"/>
</dbReference>
<dbReference type="InterPro" id="IPR020561">
    <property type="entry name" value="PRibGlycinamid_synth_ATP-grasp"/>
</dbReference>
<dbReference type="GO" id="GO:0005524">
    <property type="term" value="F:ATP binding"/>
    <property type="evidence" value="ECO:0007669"/>
    <property type="project" value="UniProtKB-KW"/>
</dbReference>
<proteinExistence type="inferred from homology"/>
<comment type="pathway">
    <text evidence="3">Purine metabolism; IMP biosynthesis via de novo pathway; N(1)-(5-phospho-D-ribosyl)glycinamide from 5-phospho-alpha-D-ribose 1-diphosphate: step 2/2.</text>
</comment>
<comment type="subcellular location">
    <subcellularLocation>
        <location evidence="1">Cytoplasm</location>
    </subcellularLocation>
</comment>
<dbReference type="Gene3D" id="3.40.50.20">
    <property type="match status" value="1"/>
</dbReference>
<dbReference type="Pfam" id="PF01071">
    <property type="entry name" value="GARS_A"/>
    <property type="match status" value="1"/>
</dbReference>
<dbReference type="InterPro" id="IPR020562">
    <property type="entry name" value="PRibGlycinamide_synth_N"/>
</dbReference>
<dbReference type="GO" id="GO:0046872">
    <property type="term" value="F:metal ion binding"/>
    <property type="evidence" value="ECO:0007669"/>
    <property type="project" value="UniProtKB-KW"/>
</dbReference>
<evidence type="ECO:0000256" key="15">
    <source>
        <dbReference type="ARBA" id="ARBA00023211"/>
    </source>
</evidence>
<evidence type="ECO:0000256" key="13">
    <source>
        <dbReference type="ARBA" id="ARBA00022755"/>
    </source>
</evidence>
<dbReference type="Pfam" id="PF02844">
    <property type="entry name" value="GARS_N"/>
    <property type="match status" value="1"/>
</dbReference>
<dbReference type="SUPFAM" id="SSF52440">
    <property type="entry name" value="PreATP-grasp domain"/>
    <property type="match status" value="1"/>
</dbReference>
<dbReference type="GO" id="GO:0004637">
    <property type="term" value="F:phosphoribosylamine-glycine ligase activity"/>
    <property type="evidence" value="ECO:0007669"/>
    <property type="project" value="UniProtKB-EC"/>
</dbReference>
<dbReference type="FunFam" id="3.90.600.10:FF:000001">
    <property type="entry name" value="Trifunctional purine biosynthetic protein adenosine-3"/>
    <property type="match status" value="1"/>
</dbReference>
<dbReference type="PANTHER" id="PTHR10520:SF12">
    <property type="entry name" value="TRIFUNCTIONAL PURINE BIOSYNTHETIC PROTEIN ADENOSINE-3"/>
    <property type="match status" value="1"/>
</dbReference>
<dbReference type="InterPro" id="IPR016188">
    <property type="entry name" value="PurM-like_N"/>
</dbReference>
<evidence type="ECO:0000256" key="9">
    <source>
        <dbReference type="ARBA" id="ARBA00022490"/>
    </source>
</evidence>
<keyword evidence="9" id="KW-0963">Cytoplasm</keyword>
<dbReference type="SMART" id="SM01210">
    <property type="entry name" value="GARS_C"/>
    <property type="match status" value="1"/>
</dbReference>
<dbReference type="HAMAP" id="MF_00138">
    <property type="entry name" value="GARS"/>
    <property type="match status" value="1"/>
</dbReference>
<dbReference type="Gene3D" id="3.90.650.10">
    <property type="entry name" value="PurM-like C-terminal domain"/>
    <property type="match status" value="1"/>
</dbReference>
<dbReference type="Pfam" id="PF02769">
    <property type="entry name" value="AIRS_C"/>
    <property type="match status" value="1"/>
</dbReference>
<keyword evidence="12" id="KW-0547">Nucleotide-binding</keyword>
<comment type="similarity">
    <text evidence="5">Belongs to the AIR synthase family.</text>
</comment>
<dbReference type="InterPro" id="IPR010918">
    <property type="entry name" value="PurM-like_C_dom"/>
</dbReference>
<organism evidence="23">
    <name type="scientific">freshwater metagenome</name>
    <dbReference type="NCBI Taxonomy" id="449393"/>
    <lineage>
        <taxon>unclassified sequences</taxon>
        <taxon>metagenomes</taxon>
        <taxon>ecological metagenomes</taxon>
    </lineage>
</organism>
<dbReference type="InterPro" id="IPR036676">
    <property type="entry name" value="PurM-like_C_sf"/>
</dbReference>